<gene>
    <name evidence="2" type="ORF">MKW94_026479</name>
</gene>
<protein>
    <submittedName>
        <fullName evidence="2">Uncharacterized protein</fullName>
    </submittedName>
</protein>
<proteinExistence type="predicted"/>
<dbReference type="EMBL" id="JAJJMA010298109">
    <property type="protein sequence ID" value="MCL7047866.1"/>
    <property type="molecule type" value="Genomic_DNA"/>
</dbReference>
<dbReference type="AlphaFoldDB" id="A0AA42B2F3"/>
<dbReference type="Proteomes" id="UP001177140">
    <property type="component" value="Unassembled WGS sequence"/>
</dbReference>
<reference evidence="2" key="1">
    <citation type="submission" date="2022-03" db="EMBL/GenBank/DDBJ databases">
        <title>A functionally conserved STORR gene fusion in Papaver species that diverged 16.8 million years ago.</title>
        <authorList>
            <person name="Catania T."/>
        </authorList>
    </citation>
    <scope>NUCLEOTIDE SEQUENCE</scope>
    <source>
        <strain evidence="2">S-191538</strain>
    </source>
</reference>
<sequence>MKCILHLHILMGCTASRKSHYANGNDKNYGSGTTIKKSPFTPYGALYASDADNNSHRNNSSQLQQKWTGLLTVLIILILLEVAS</sequence>
<comment type="caution">
    <text evidence="2">The sequence shown here is derived from an EMBL/GenBank/DDBJ whole genome shotgun (WGS) entry which is preliminary data.</text>
</comment>
<evidence type="ECO:0000256" key="1">
    <source>
        <dbReference type="SAM" id="SignalP"/>
    </source>
</evidence>
<feature type="signal peptide" evidence="1">
    <location>
        <begin position="1"/>
        <end position="15"/>
    </location>
</feature>
<accession>A0AA42B2F3</accession>
<organism evidence="2 3">
    <name type="scientific">Papaver nudicaule</name>
    <name type="common">Iceland poppy</name>
    <dbReference type="NCBI Taxonomy" id="74823"/>
    <lineage>
        <taxon>Eukaryota</taxon>
        <taxon>Viridiplantae</taxon>
        <taxon>Streptophyta</taxon>
        <taxon>Embryophyta</taxon>
        <taxon>Tracheophyta</taxon>
        <taxon>Spermatophyta</taxon>
        <taxon>Magnoliopsida</taxon>
        <taxon>Ranunculales</taxon>
        <taxon>Papaveraceae</taxon>
        <taxon>Papaveroideae</taxon>
        <taxon>Papaver</taxon>
    </lineage>
</organism>
<keyword evidence="1" id="KW-0732">Signal</keyword>
<evidence type="ECO:0000313" key="3">
    <source>
        <dbReference type="Proteomes" id="UP001177140"/>
    </source>
</evidence>
<keyword evidence="3" id="KW-1185">Reference proteome</keyword>
<feature type="chain" id="PRO_5041244781" evidence="1">
    <location>
        <begin position="16"/>
        <end position="84"/>
    </location>
</feature>
<evidence type="ECO:0000313" key="2">
    <source>
        <dbReference type="EMBL" id="MCL7047866.1"/>
    </source>
</evidence>
<name>A0AA42B2F3_PAPNU</name>